<dbReference type="Gene3D" id="1.20.120.490">
    <property type="entry name" value="Hypothetical protein TM1646-like domain"/>
    <property type="match status" value="1"/>
</dbReference>
<dbReference type="OrthoDB" id="359478at2"/>
<protein>
    <recommendedName>
        <fullName evidence="3">DUF327 family protein</fullName>
    </recommendedName>
</protein>
<dbReference type="InterPro" id="IPR005585">
    <property type="entry name" value="DUF327"/>
</dbReference>
<dbReference type="HOGENOM" id="CLU_125011_0_0_12"/>
<dbReference type="Pfam" id="PF03885">
    <property type="entry name" value="DUF327"/>
    <property type="match status" value="1"/>
</dbReference>
<accession>F4LM86</accession>
<keyword evidence="2" id="KW-1185">Reference proteome</keyword>
<dbReference type="RefSeq" id="WP_013759453.1">
    <property type="nucleotide sequence ID" value="NC_015500.1"/>
</dbReference>
<dbReference type="EMBL" id="CP002696">
    <property type="protein sequence ID" value="AEE17752.1"/>
    <property type="molecule type" value="Genomic_DNA"/>
</dbReference>
<dbReference type="SUPFAM" id="SSF158397">
    <property type="entry name" value="TM1646-like"/>
    <property type="match status" value="1"/>
</dbReference>
<evidence type="ECO:0000313" key="2">
    <source>
        <dbReference type="Proteomes" id="UP000006546"/>
    </source>
</evidence>
<dbReference type="eggNOG" id="COG1728">
    <property type="taxonomic scope" value="Bacteria"/>
</dbReference>
<dbReference type="AlphaFoldDB" id="F4LM86"/>
<dbReference type="InterPro" id="IPR024042">
    <property type="entry name" value="TM1646-like_dom_sf"/>
</dbReference>
<reference evidence="2" key="1">
    <citation type="submission" date="2011-04" db="EMBL/GenBank/DDBJ databases">
        <title>The complete genome of Treponema brennaborense DSM 12168.</title>
        <authorList>
            <person name="Lucas S."/>
            <person name="Han J."/>
            <person name="Lapidus A."/>
            <person name="Bruce D."/>
            <person name="Goodwin L."/>
            <person name="Pitluck S."/>
            <person name="Peters L."/>
            <person name="Kyrpides N."/>
            <person name="Mavromatis K."/>
            <person name="Ivanova N."/>
            <person name="Mikhailova N."/>
            <person name="Pagani I."/>
            <person name="Teshima H."/>
            <person name="Detter J.C."/>
            <person name="Tapia R."/>
            <person name="Han C."/>
            <person name="Land M."/>
            <person name="Hauser L."/>
            <person name="Markowitz V."/>
            <person name="Cheng J.-F."/>
            <person name="Hugenholtz P."/>
            <person name="Woyke T."/>
            <person name="Wu D."/>
            <person name="Gronow S."/>
            <person name="Wellnitz S."/>
            <person name="Brambilla E."/>
            <person name="Klenk H.-P."/>
            <person name="Eisen J.A."/>
        </authorList>
    </citation>
    <scope>NUCLEOTIDE SEQUENCE [LARGE SCALE GENOMIC DNA]</scope>
    <source>
        <strain evidence="2">DSM 12168 / CIP 105900 / DD5/3</strain>
    </source>
</reference>
<gene>
    <name evidence="1" type="ordered locus">Trebr_2343</name>
</gene>
<dbReference type="STRING" id="906968.Trebr_2343"/>
<organism evidence="1 2">
    <name type="scientific">Treponema brennaborense (strain DSM 12168 / CIP 105900 / DD5/3)</name>
    <dbReference type="NCBI Taxonomy" id="906968"/>
    <lineage>
        <taxon>Bacteria</taxon>
        <taxon>Pseudomonadati</taxon>
        <taxon>Spirochaetota</taxon>
        <taxon>Spirochaetia</taxon>
        <taxon>Spirochaetales</taxon>
        <taxon>Treponemataceae</taxon>
        <taxon>Treponema</taxon>
    </lineage>
</organism>
<name>F4LM86_TREBD</name>
<dbReference type="Proteomes" id="UP000006546">
    <property type="component" value="Chromosome"/>
</dbReference>
<evidence type="ECO:0000313" key="1">
    <source>
        <dbReference type="EMBL" id="AEE17752.1"/>
    </source>
</evidence>
<evidence type="ECO:0008006" key="3">
    <source>
        <dbReference type="Google" id="ProtNLM"/>
    </source>
</evidence>
<dbReference type="KEGG" id="tbe:Trebr_2343"/>
<sequence>MPNIDPLQSSLYFSATAAAQTAAGANAGTANRKTVSAKKSRFSNMIERQESELALAEAGFPPEIAEMDFEEAFVYLKDRADIAADRVKAELSTDSFTEYRQAVSHFMKFIVRSNYDIEIHKRRRPNRKFNTNKFYLIQVIDQKLDTLAAEILLNHSETLRILAGIDEINGILVDLIT</sequence>
<proteinExistence type="predicted"/>